<accession>A0A2H3NQU8</accession>
<evidence type="ECO:0000313" key="2">
    <source>
        <dbReference type="Proteomes" id="UP000221024"/>
    </source>
</evidence>
<keyword evidence="2" id="KW-1185">Reference proteome</keyword>
<keyword evidence="1" id="KW-0418">Kinase</keyword>
<proteinExistence type="predicted"/>
<dbReference type="Proteomes" id="UP000221024">
    <property type="component" value="Unassembled WGS sequence"/>
</dbReference>
<dbReference type="OrthoDB" id="1495732at2"/>
<organism evidence="1 2">
    <name type="scientific">Longimonas halophila</name>
    <dbReference type="NCBI Taxonomy" id="1469170"/>
    <lineage>
        <taxon>Bacteria</taxon>
        <taxon>Pseudomonadati</taxon>
        <taxon>Rhodothermota</taxon>
        <taxon>Rhodothermia</taxon>
        <taxon>Rhodothermales</taxon>
        <taxon>Salisaetaceae</taxon>
        <taxon>Longimonas</taxon>
    </lineage>
</organism>
<evidence type="ECO:0000313" key="1">
    <source>
        <dbReference type="EMBL" id="PEN09577.1"/>
    </source>
</evidence>
<reference evidence="1 2" key="1">
    <citation type="submission" date="2017-10" db="EMBL/GenBank/DDBJ databases">
        <title>Draft genome of Longimonas halophila.</title>
        <authorList>
            <person name="Goh K.M."/>
            <person name="Shamsir M.S."/>
            <person name="Lim S.W."/>
        </authorList>
    </citation>
    <scope>NUCLEOTIDE SEQUENCE [LARGE SCALE GENOMIC DNA]</scope>
    <source>
        <strain evidence="1 2">KCTC 42399</strain>
    </source>
</reference>
<gene>
    <name evidence="1" type="ORF">CRI93_02265</name>
</gene>
<dbReference type="InterPro" id="IPR036393">
    <property type="entry name" value="AceGlu_kinase-like_sf"/>
</dbReference>
<dbReference type="RefSeq" id="WP_098060975.1">
    <property type="nucleotide sequence ID" value="NZ_PDEP01000001.1"/>
</dbReference>
<dbReference type="GO" id="GO:0016301">
    <property type="term" value="F:kinase activity"/>
    <property type="evidence" value="ECO:0007669"/>
    <property type="project" value="UniProtKB-KW"/>
</dbReference>
<dbReference type="AlphaFoldDB" id="A0A2H3NQU8"/>
<comment type="caution">
    <text evidence="1">The sequence shown here is derived from an EMBL/GenBank/DDBJ whole genome shotgun (WGS) entry which is preliminary data.</text>
</comment>
<dbReference type="SUPFAM" id="SSF53633">
    <property type="entry name" value="Carbamate kinase-like"/>
    <property type="match status" value="1"/>
</dbReference>
<protein>
    <submittedName>
        <fullName evidence="1">Acetylglutamate kinase</fullName>
    </submittedName>
</protein>
<dbReference type="Gene3D" id="3.40.1160.10">
    <property type="entry name" value="Acetylglutamate kinase-like"/>
    <property type="match status" value="1"/>
</dbReference>
<keyword evidence="1" id="KW-0808">Transferase</keyword>
<name>A0A2H3NQU8_9BACT</name>
<sequence>MLYILYLDTEHVSDPLFLEALAQQFHKHPVGHRRALIVHGSSEKVERTFEAEGQFIERENGLLPVETEEQRRLVERDLRETNQSIVATLTDQVVPTVGIQGTDRQLLRRTDDGTIAAANNLGWLDALLKQHVVAVVSSMIASDPDTIAEEVPLPEAAAALARHFAADAVTDDPPVRVVFFHPDDTPGLQADDGTLHEECPPSHPDIPHKNAVDVLVAQHMPVLLTNTNGFFGGDTPSGTRIAPMD</sequence>
<dbReference type="EMBL" id="PDEP01000001">
    <property type="protein sequence ID" value="PEN09577.1"/>
    <property type="molecule type" value="Genomic_DNA"/>
</dbReference>